<feature type="signal peptide" evidence="2">
    <location>
        <begin position="1"/>
        <end position="18"/>
    </location>
</feature>
<dbReference type="EMBL" id="JBHSJD010000020">
    <property type="protein sequence ID" value="MFC5025318.1"/>
    <property type="molecule type" value="Genomic_DNA"/>
</dbReference>
<dbReference type="Pfam" id="PF14042">
    <property type="entry name" value="DUF4247"/>
    <property type="match status" value="1"/>
</dbReference>
<feature type="chain" id="PRO_5046989460" evidence="2">
    <location>
        <begin position="19"/>
        <end position="135"/>
    </location>
</feature>
<evidence type="ECO:0000313" key="3">
    <source>
        <dbReference type="EMBL" id="MFC5025318.1"/>
    </source>
</evidence>
<keyword evidence="2" id="KW-0732">Signal</keyword>
<dbReference type="InterPro" id="IPR025341">
    <property type="entry name" value="DUF4247"/>
</dbReference>
<reference evidence="4" key="1">
    <citation type="journal article" date="2019" name="Int. J. Syst. Evol. Microbiol.">
        <title>The Global Catalogue of Microorganisms (GCM) 10K type strain sequencing project: providing services to taxonomists for standard genome sequencing and annotation.</title>
        <authorList>
            <consortium name="The Broad Institute Genomics Platform"/>
            <consortium name="The Broad Institute Genome Sequencing Center for Infectious Disease"/>
            <person name="Wu L."/>
            <person name="Ma J."/>
        </authorList>
    </citation>
    <scope>NUCLEOTIDE SEQUENCE [LARGE SCALE GENOMIC DNA]</scope>
    <source>
        <strain evidence="4">CGMCC 4.1648</strain>
    </source>
</reference>
<evidence type="ECO:0000256" key="2">
    <source>
        <dbReference type="SAM" id="SignalP"/>
    </source>
</evidence>
<name>A0ABV9XMB4_9ACTN</name>
<proteinExistence type="predicted"/>
<protein>
    <submittedName>
        <fullName evidence="3">DUF4247 domain-containing protein</fullName>
    </submittedName>
</protein>
<organism evidence="3 4">
    <name type="scientific">Streptomyces coeruleoprunus</name>
    <dbReference type="NCBI Taxonomy" id="285563"/>
    <lineage>
        <taxon>Bacteria</taxon>
        <taxon>Bacillati</taxon>
        <taxon>Actinomycetota</taxon>
        <taxon>Actinomycetes</taxon>
        <taxon>Kitasatosporales</taxon>
        <taxon>Streptomycetaceae</taxon>
        <taxon>Streptomyces</taxon>
    </lineage>
</organism>
<feature type="region of interest" description="Disordered" evidence="1">
    <location>
        <begin position="114"/>
        <end position="135"/>
    </location>
</feature>
<evidence type="ECO:0000256" key="1">
    <source>
        <dbReference type="SAM" id="MobiDB-lite"/>
    </source>
</evidence>
<accession>A0ABV9XMB4</accession>
<dbReference type="PROSITE" id="PS51257">
    <property type="entry name" value="PROKAR_LIPOPROTEIN"/>
    <property type="match status" value="1"/>
</dbReference>
<sequence length="135" mass="14461">MKTARRITVMILALGALAACGSDPEDDGNDVPSSWIRQEYRGSGAGYVDRTDLPSTVASEIDGHTSSVARLSDGDKVFLRYRNDIVAISPHQLGGSLIEVADYRTGYRRWKTNVGTSWPDPDSASFRGGGPGSGK</sequence>
<dbReference type="RefSeq" id="WP_345692931.1">
    <property type="nucleotide sequence ID" value="NZ_BAABIT010000001.1"/>
</dbReference>
<keyword evidence="4" id="KW-1185">Reference proteome</keyword>
<dbReference type="Proteomes" id="UP001595829">
    <property type="component" value="Unassembled WGS sequence"/>
</dbReference>
<evidence type="ECO:0000313" key="4">
    <source>
        <dbReference type="Proteomes" id="UP001595829"/>
    </source>
</evidence>
<comment type="caution">
    <text evidence="3">The sequence shown here is derived from an EMBL/GenBank/DDBJ whole genome shotgun (WGS) entry which is preliminary data.</text>
</comment>
<gene>
    <name evidence="3" type="ORF">ACFPM3_24645</name>
</gene>